<sequence>MINDKWQMKNRRGIAYIEVLISSAILTATLIPIHGYFVGLIRNQTVGENYIIANNLIETHIELERAKSVNELVEGEQSILTDKLPSGQVLINLTNIDLEKPSLYSFSVTILWQETGGYKEVTGGTLINPHGYSYET</sequence>
<protein>
    <submittedName>
        <fullName evidence="2">Uncharacterized protein</fullName>
    </submittedName>
</protein>
<keyword evidence="1" id="KW-0472">Membrane</keyword>
<dbReference type="EMBL" id="LBRB01000012">
    <property type="protein sequence ID" value="KKP88532.1"/>
    <property type="molecule type" value="Genomic_DNA"/>
</dbReference>
<reference evidence="2 3" key="1">
    <citation type="journal article" date="2015" name="Nature">
        <title>rRNA introns, odd ribosomes, and small enigmatic genomes across a large radiation of phyla.</title>
        <authorList>
            <person name="Brown C.T."/>
            <person name="Hug L.A."/>
            <person name="Thomas B.C."/>
            <person name="Sharon I."/>
            <person name="Castelle C.J."/>
            <person name="Singh A."/>
            <person name="Wilkins M.J."/>
            <person name="Williams K.H."/>
            <person name="Banfield J.F."/>
        </authorList>
    </citation>
    <scope>NUCLEOTIDE SEQUENCE [LARGE SCALE GENOMIC DNA]</scope>
</reference>
<evidence type="ECO:0000313" key="3">
    <source>
        <dbReference type="Proteomes" id="UP000034316"/>
    </source>
</evidence>
<organism evidence="2 3">
    <name type="scientific">Berkelbacteria bacterium GW2011_GWA2_35_9</name>
    <dbReference type="NCBI Taxonomy" id="1618333"/>
    <lineage>
        <taxon>Bacteria</taxon>
        <taxon>Candidatus Berkelbacteria</taxon>
    </lineage>
</organism>
<name>A0A0G0G9Y3_9BACT</name>
<keyword evidence="1" id="KW-0812">Transmembrane</keyword>
<evidence type="ECO:0000256" key="1">
    <source>
        <dbReference type="SAM" id="Phobius"/>
    </source>
</evidence>
<gene>
    <name evidence="2" type="ORF">UR93_C0012G0010</name>
</gene>
<evidence type="ECO:0000313" key="2">
    <source>
        <dbReference type="EMBL" id="KKP88532.1"/>
    </source>
</evidence>
<comment type="caution">
    <text evidence="2">The sequence shown here is derived from an EMBL/GenBank/DDBJ whole genome shotgun (WGS) entry which is preliminary data.</text>
</comment>
<accession>A0A0G0G9Y3</accession>
<proteinExistence type="predicted"/>
<dbReference type="Proteomes" id="UP000034316">
    <property type="component" value="Unassembled WGS sequence"/>
</dbReference>
<feature type="transmembrane region" description="Helical" evidence="1">
    <location>
        <begin position="15"/>
        <end position="37"/>
    </location>
</feature>
<dbReference type="STRING" id="1618333.UR93_C0012G0010"/>
<dbReference type="AlphaFoldDB" id="A0A0G0G9Y3"/>
<keyword evidence="1" id="KW-1133">Transmembrane helix</keyword>